<gene>
    <name evidence="1" type="ORF">HFZ78_19760</name>
</gene>
<reference evidence="1 2" key="2">
    <citation type="submission" date="2020-04" db="EMBL/GenBank/DDBJ databases">
        <authorList>
            <person name="Fomenkov A."/>
            <person name="Anton B.P."/>
            <person name="Roberts R.J."/>
        </authorList>
    </citation>
    <scope>NUCLEOTIDE SEQUENCE [LARGE SCALE GENOMIC DNA]</scope>
    <source>
        <strain evidence="1 2">S2</strain>
    </source>
</reference>
<sequence length="57" mass="6775">MWKQLNEARLLHEEMDKFQLEFQYGVSRVLHEPSLAPELAEIIKSGRAHLIQWSNKK</sequence>
<evidence type="ECO:0000313" key="2">
    <source>
        <dbReference type="Proteomes" id="UP000501868"/>
    </source>
</evidence>
<accession>A0A6H1P5G4</accession>
<dbReference type="EMBL" id="CP051128">
    <property type="protein sequence ID" value="QIZ08657.1"/>
    <property type="molecule type" value="Genomic_DNA"/>
</dbReference>
<organism evidence="1 2">
    <name type="scientific">Priestia megaterium</name>
    <name type="common">Bacillus megaterium</name>
    <dbReference type="NCBI Taxonomy" id="1404"/>
    <lineage>
        <taxon>Bacteria</taxon>
        <taxon>Bacillati</taxon>
        <taxon>Bacillota</taxon>
        <taxon>Bacilli</taxon>
        <taxon>Bacillales</taxon>
        <taxon>Bacillaceae</taxon>
        <taxon>Priestia</taxon>
    </lineage>
</organism>
<reference evidence="1 2" key="1">
    <citation type="submission" date="2020-04" db="EMBL/GenBank/DDBJ databases">
        <title>Genome-Wide Identification of 5-Methylcytosine Sites in Bacterial Genomes By High-Throughput Sequencing of MspJI Restriction Fragments.</title>
        <authorList>
            <person name="Wu V."/>
        </authorList>
    </citation>
    <scope>NUCLEOTIDE SEQUENCE [LARGE SCALE GENOMIC DNA]</scope>
    <source>
        <strain evidence="1 2">S2</strain>
    </source>
</reference>
<name>A0A6H1P5G4_PRIMG</name>
<protein>
    <submittedName>
        <fullName evidence="1">Uncharacterized protein</fullName>
    </submittedName>
</protein>
<proteinExistence type="predicted"/>
<evidence type="ECO:0000313" key="1">
    <source>
        <dbReference type="EMBL" id="QIZ08657.1"/>
    </source>
</evidence>
<dbReference type="AlphaFoldDB" id="A0A6H1P5G4"/>
<dbReference type="Proteomes" id="UP000501868">
    <property type="component" value="Chromosome"/>
</dbReference>